<sequence>MGFELSATFTLSELSVPTAKITCLYVSQSYPTDCFLLPEFPAPVSAIYVNDLTGEIITAAGVLLGVWSINGDCLAVSGAVKVWNMVHCSDMEEFSERNRSPTMGGLNLIGKAPEYRLLLHKAQTHLIMAVLSGGWGALGNCSPGSIDKLTLKPAETSIAHAAATIYGCTQPIRKLPIQSVSSLSVSDQVHGRKVVTFASAHKNERSRPSNQKFAVYFCGYGFPWSPSLQNHAAGAILLPNLADAMPPAAGFASGGPR</sequence>
<evidence type="ECO:0000313" key="2">
    <source>
        <dbReference type="EMBL" id="KAG0461002.1"/>
    </source>
</evidence>
<dbReference type="AlphaFoldDB" id="A0A835UGP0"/>
<keyword evidence="3" id="KW-1185">Reference proteome</keyword>
<gene>
    <name evidence="2" type="ORF">HPP92_021299</name>
</gene>
<organism evidence="2 3">
    <name type="scientific">Vanilla planifolia</name>
    <name type="common">Vanilla</name>
    <dbReference type="NCBI Taxonomy" id="51239"/>
    <lineage>
        <taxon>Eukaryota</taxon>
        <taxon>Viridiplantae</taxon>
        <taxon>Streptophyta</taxon>
        <taxon>Embryophyta</taxon>
        <taxon>Tracheophyta</taxon>
        <taxon>Spermatophyta</taxon>
        <taxon>Magnoliopsida</taxon>
        <taxon>Liliopsida</taxon>
        <taxon>Asparagales</taxon>
        <taxon>Orchidaceae</taxon>
        <taxon>Vanilloideae</taxon>
        <taxon>Vanilleae</taxon>
        <taxon>Vanilla</taxon>
    </lineage>
</organism>
<evidence type="ECO:0000256" key="1">
    <source>
        <dbReference type="ARBA" id="ARBA00022574"/>
    </source>
</evidence>
<dbReference type="PANTHER" id="PTHR46108">
    <property type="entry name" value="BLUE CHEESE"/>
    <property type="match status" value="1"/>
</dbReference>
<dbReference type="InterPro" id="IPR051944">
    <property type="entry name" value="BEACH_domain_protein"/>
</dbReference>
<accession>A0A835UGP0</accession>
<evidence type="ECO:0000313" key="3">
    <source>
        <dbReference type="Proteomes" id="UP000636800"/>
    </source>
</evidence>
<dbReference type="EMBL" id="JADCNL010000011">
    <property type="protein sequence ID" value="KAG0461002.1"/>
    <property type="molecule type" value="Genomic_DNA"/>
</dbReference>
<keyword evidence="1" id="KW-0853">WD repeat</keyword>
<name>A0A835UGP0_VANPL</name>
<protein>
    <submittedName>
        <fullName evidence="2">Uncharacterized protein</fullName>
    </submittedName>
</protein>
<dbReference type="Proteomes" id="UP000636800">
    <property type="component" value="Chromosome 11"/>
</dbReference>
<proteinExistence type="predicted"/>
<comment type="caution">
    <text evidence="2">The sequence shown here is derived from an EMBL/GenBank/DDBJ whole genome shotgun (WGS) entry which is preliminary data.</text>
</comment>
<reference evidence="2 3" key="1">
    <citation type="journal article" date="2020" name="Nat. Food">
        <title>A phased Vanilla planifolia genome enables genetic improvement of flavour and production.</title>
        <authorList>
            <person name="Hasing T."/>
            <person name="Tang H."/>
            <person name="Brym M."/>
            <person name="Khazi F."/>
            <person name="Huang T."/>
            <person name="Chambers A.H."/>
        </authorList>
    </citation>
    <scope>NUCLEOTIDE SEQUENCE [LARGE SCALE GENOMIC DNA]</scope>
    <source>
        <tissue evidence="2">Leaf</tissue>
    </source>
</reference>
<dbReference type="OrthoDB" id="6500128at2759"/>
<dbReference type="PANTHER" id="PTHR46108:SF4">
    <property type="entry name" value="BLUE CHEESE"/>
    <property type="match status" value="1"/>
</dbReference>